<proteinExistence type="predicted"/>
<keyword evidence="3" id="KW-1185">Reference proteome</keyword>
<evidence type="ECO:0000313" key="2">
    <source>
        <dbReference type="EMBL" id="KAG2393594.1"/>
    </source>
</evidence>
<dbReference type="Proteomes" id="UP000816034">
    <property type="component" value="Unassembled WGS sequence"/>
</dbReference>
<name>A0AA88KSE0_NAELO</name>
<feature type="region of interest" description="Disordered" evidence="1">
    <location>
        <begin position="311"/>
        <end position="330"/>
    </location>
</feature>
<protein>
    <submittedName>
        <fullName evidence="2">Uncharacterized protein</fullName>
    </submittedName>
</protein>
<sequence length="330" mass="36957">MPHDTMKQYLELLRLPEQQQVQDSNSLITQLQPHDSKEIDQAEAMVGSILQKLHQQLDPQPSVDSQQFTSSSVTITHPSMYQIPCCSTSSVPSYDALWNNDNKSQPGRHTVVVRNGSAQSVDRTNVVTLSIKPSIFKEDGHSNSTTMTRQQQQEEEEALIRCLNEWMNTDKEQRELFVRPSHATNNLIPPPSRMKQEALSLYHRPISPPIQQQHVVTPTTKPQQQRCPEVCRFLDAFLSCALFGHSPTLETLFSNLVKTRQQPLSNVGLMSGQKASEMMISLHVDTKSSSVRPAASVSKPVLPSCVTSKISKPSKMANNTKKNTTVKYSP</sequence>
<gene>
    <name evidence="2" type="ORF">C9374_007125</name>
</gene>
<comment type="caution">
    <text evidence="2">The sequence shown here is derived from an EMBL/GenBank/DDBJ whole genome shotgun (WGS) entry which is preliminary data.</text>
</comment>
<dbReference type="RefSeq" id="XP_044555488.1">
    <property type="nucleotide sequence ID" value="XM_044697062.1"/>
</dbReference>
<evidence type="ECO:0000256" key="1">
    <source>
        <dbReference type="SAM" id="MobiDB-lite"/>
    </source>
</evidence>
<organism evidence="2 3">
    <name type="scientific">Naegleria lovaniensis</name>
    <name type="common">Amoeba</name>
    <dbReference type="NCBI Taxonomy" id="51637"/>
    <lineage>
        <taxon>Eukaryota</taxon>
        <taxon>Discoba</taxon>
        <taxon>Heterolobosea</taxon>
        <taxon>Tetramitia</taxon>
        <taxon>Eutetramitia</taxon>
        <taxon>Vahlkampfiidae</taxon>
        <taxon>Naegleria</taxon>
    </lineage>
</organism>
<dbReference type="AlphaFoldDB" id="A0AA88KSE0"/>
<dbReference type="GeneID" id="68099579"/>
<evidence type="ECO:0000313" key="3">
    <source>
        <dbReference type="Proteomes" id="UP000816034"/>
    </source>
</evidence>
<accession>A0AA88KSE0</accession>
<reference evidence="2 3" key="1">
    <citation type="journal article" date="2018" name="BMC Genomics">
        <title>The genome of Naegleria lovaniensis, the basis for a comparative approach to unravel pathogenicity factors of the human pathogenic amoeba N. fowleri.</title>
        <authorList>
            <person name="Liechti N."/>
            <person name="Schurch N."/>
            <person name="Bruggmann R."/>
            <person name="Wittwer M."/>
        </authorList>
    </citation>
    <scope>NUCLEOTIDE SEQUENCE [LARGE SCALE GENOMIC DNA]</scope>
    <source>
        <strain evidence="2 3">ATCC 30569</strain>
    </source>
</reference>
<dbReference type="EMBL" id="PYSW02000002">
    <property type="protein sequence ID" value="KAG2393594.1"/>
    <property type="molecule type" value="Genomic_DNA"/>
</dbReference>